<evidence type="ECO:0000313" key="6">
    <source>
        <dbReference type="EMBL" id="PNS15173.1"/>
    </source>
</evidence>
<proteinExistence type="inferred from homology"/>
<dbReference type="EC" id="3.1.1.47" evidence="4"/>
<evidence type="ECO:0000256" key="1">
    <source>
        <dbReference type="ARBA" id="ARBA00022801"/>
    </source>
</evidence>
<organism evidence="6 7">
    <name type="scientific">Sphaceloma murrayae</name>
    <dbReference type="NCBI Taxonomy" id="2082308"/>
    <lineage>
        <taxon>Eukaryota</taxon>
        <taxon>Fungi</taxon>
        <taxon>Dikarya</taxon>
        <taxon>Ascomycota</taxon>
        <taxon>Pezizomycotina</taxon>
        <taxon>Dothideomycetes</taxon>
        <taxon>Dothideomycetidae</taxon>
        <taxon>Myriangiales</taxon>
        <taxon>Elsinoaceae</taxon>
        <taxon>Sphaceloma</taxon>
    </lineage>
</organism>
<keyword evidence="7" id="KW-1185">Reference proteome</keyword>
<dbReference type="Proteomes" id="UP000243797">
    <property type="component" value="Unassembled WGS sequence"/>
</dbReference>
<evidence type="ECO:0000256" key="3">
    <source>
        <dbReference type="ARBA" id="ARBA00023098"/>
    </source>
</evidence>
<name>A0A2K1QJY4_9PEZI</name>
<evidence type="ECO:0000256" key="5">
    <source>
        <dbReference type="PIRSR" id="PIRSR018169-1"/>
    </source>
</evidence>
<comment type="catalytic activity">
    <reaction evidence="4">
        <text>a 1-O-alkyl-2-acetyl-sn-glycero-3-phosphocholine + H2O = a 1-O-alkyl-sn-glycero-3-phosphocholine + acetate + H(+)</text>
        <dbReference type="Rhea" id="RHEA:17777"/>
        <dbReference type="ChEBI" id="CHEBI:15377"/>
        <dbReference type="ChEBI" id="CHEBI:15378"/>
        <dbReference type="ChEBI" id="CHEBI:30089"/>
        <dbReference type="ChEBI" id="CHEBI:30909"/>
        <dbReference type="ChEBI" id="CHEBI:36707"/>
        <dbReference type="EC" id="3.1.1.47"/>
    </reaction>
</comment>
<dbReference type="OrthoDB" id="2363873at2759"/>
<dbReference type="GO" id="GO:0003847">
    <property type="term" value="F:1-alkyl-2-acetylglycerophosphocholine esterase activity"/>
    <property type="evidence" value="ECO:0007669"/>
    <property type="project" value="UniProtKB-UniRule"/>
</dbReference>
<feature type="active site" description="Nucleophile" evidence="5">
    <location>
        <position position="261"/>
    </location>
</feature>
<comment type="caution">
    <text evidence="6">The sequence shown here is derived from an EMBL/GenBank/DDBJ whole genome shotgun (WGS) entry which is preliminary data.</text>
</comment>
<keyword evidence="1 4" id="KW-0378">Hydrolase</keyword>
<evidence type="ECO:0000313" key="7">
    <source>
        <dbReference type="Proteomes" id="UP000243797"/>
    </source>
</evidence>
<dbReference type="SUPFAM" id="SSF53474">
    <property type="entry name" value="alpha/beta-Hydrolases"/>
    <property type="match status" value="1"/>
</dbReference>
<dbReference type="PANTHER" id="PTHR10272:SF7">
    <property type="entry name" value="PHOSPHOLIPASE-RELATED"/>
    <property type="match status" value="1"/>
</dbReference>
<protein>
    <recommendedName>
        <fullName evidence="4">Putative phospholipase</fullName>
        <ecNumber evidence="4">3.1.1.47</ecNumber>
    </recommendedName>
</protein>
<dbReference type="PANTHER" id="PTHR10272">
    <property type="entry name" value="PLATELET-ACTIVATING FACTOR ACETYLHYDROLASE"/>
    <property type="match status" value="1"/>
</dbReference>
<dbReference type="InterPro" id="IPR029058">
    <property type="entry name" value="AB_hydrolase_fold"/>
</dbReference>
<reference evidence="6 7" key="1">
    <citation type="submission" date="2017-06" db="EMBL/GenBank/DDBJ databases">
        <title>Draft genome sequence of a variant of Elsinoe murrayae.</title>
        <authorList>
            <person name="Cheng Q."/>
        </authorList>
    </citation>
    <scope>NUCLEOTIDE SEQUENCE [LARGE SCALE GENOMIC DNA]</scope>
    <source>
        <strain evidence="6 7">CQ-2017a</strain>
    </source>
</reference>
<dbReference type="PIRSF" id="PIRSF018169">
    <property type="entry name" value="PAF_acetylhydrolase"/>
    <property type="match status" value="1"/>
</dbReference>
<dbReference type="AlphaFoldDB" id="A0A2K1QJY4"/>
<evidence type="ECO:0000256" key="2">
    <source>
        <dbReference type="ARBA" id="ARBA00022963"/>
    </source>
</evidence>
<evidence type="ECO:0000256" key="4">
    <source>
        <dbReference type="PIRNR" id="PIRNR018169"/>
    </source>
</evidence>
<dbReference type="Pfam" id="PF03403">
    <property type="entry name" value="PAF-AH_p_II"/>
    <property type="match status" value="1"/>
</dbReference>
<feature type="active site" description="Charge relay system" evidence="5">
    <location>
        <position position="309"/>
    </location>
</feature>
<comment type="similarity">
    <text evidence="4">Belongs to the serine esterase family.</text>
</comment>
<gene>
    <name evidence="6" type="ORF">CAC42_8174</name>
</gene>
<dbReference type="InterPro" id="IPR016715">
    <property type="entry name" value="PAF_acetylhydro_eukaryote"/>
</dbReference>
<feature type="active site" description="Charge relay system" evidence="5">
    <location>
        <position position="390"/>
    </location>
</feature>
<dbReference type="STRING" id="2082308.A0A2K1QJY4"/>
<dbReference type="GO" id="GO:0016042">
    <property type="term" value="P:lipid catabolic process"/>
    <property type="evidence" value="ECO:0007669"/>
    <property type="project" value="UniProtKB-KW"/>
</dbReference>
<dbReference type="InParanoid" id="A0A2K1QJY4"/>
<dbReference type="Gene3D" id="3.40.50.1820">
    <property type="entry name" value="alpha/beta hydrolase"/>
    <property type="match status" value="1"/>
</dbReference>
<keyword evidence="3 4" id="KW-0443">Lipid metabolism</keyword>
<sequence>MSFFSRFSPVPAFPPLPGPHLVGTVDVEIDVSEVRSSVPKPEGAPSTVAYRIFYPCEKPEHTPRAVYWIPSPQRENLANLVKYGGIGDRMASFIAAFPSPISHIHLPAIRAAPLLAPKTTTQRYPVTIFSHGLAGTRNLYSHLCASLASYGQIVIAASHRDGSAPIAHVRATPSTPAQTVPTIRIPYTGDDEVFQARDRQLRIRCWELGLIYSSLQAIDAGQPPSNLDDNLGAKKNKTEVLSRFKDYLDLRSGAVTFAGHSFGAATSIQFVKNIFHADALPSEGSLFRPEHGSEITKQIRNSTRLVLFDPWMIPLLSPFQKALKDKPLPCLDSSKDDAPGGKAVLAIVSEGFWKWKQNLNEVVALMRLSKGAKEKGLEPGRAWYAVGSQHFSQSDFGVLFSWLLERFMKAANGRELLEGNVRLVNEMLRENGVEIAGDKGLSEDRKVVVGSGAINGGAKEVSSEKEQQVEQPVSQAVTGVLDEKVWIKIPA</sequence>
<keyword evidence="2 4" id="KW-0442">Lipid degradation</keyword>
<accession>A0A2K1QJY4</accession>
<dbReference type="EMBL" id="NKHZ01000080">
    <property type="protein sequence ID" value="PNS15173.1"/>
    <property type="molecule type" value="Genomic_DNA"/>
</dbReference>